<evidence type="ECO:0000256" key="1">
    <source>
        <dbReference type="ARBA" id="ARBA00009254"/>
    </source>
</evidence>
<dbReference type="GO" id="GO:0005840">
    <property type="term" value="C:ribosome"/>
    <property type="evidence" value="ECO:0007669"/>
    <property type="project" value="UniProtKB-KW"/>
</dbReference>
<dbReference type="EMBL" id="PFWU01000045">
    <property type="protein sequence ID" value="PJA45275.1"/>
    <property type="molecule type" value="Genomic_DNA"/>
</dbReference>
<dbReference type="AlphaFoldDB" id="A0A2M7XBL7"/>
<proteinExistence type="inferred from homology"/>
<name>A0A2M7XBL7_9BACT</name>
<reference evidence="7" key="1">
    <citation type="submission" date="2017-09" db="EMBL/GenBank/DDBJ databases">
        <title>Depth-based differentiation of microbial function through sediment-hosted aquifers and enrichment of novel symbionts in the deep terrestrial subsurface.</title>
        <authorList>
            <person name="Probst A.J."/>
            <person name="Ladd B."/>
            <person name="Jarett J.K."/>
            <person name="Geller-Mcgrath D.E."/>
            <person name="Sieber C.M.K."/>
            <person name="Emerson J.B."/>
            <person name="Anantharaman K."/>
            <person name="Thomas B.C."/>
            <person name="Malmstrom R."/>
            <person name="Stieglmeier M."/>
            <person name="Klingl A."/>
            <person name="Woyke T."/>
            <person name="Ryan C.M."/>
            <person name="Banfield J.F."/>
        </authorList>
    </citation>
    <scope>NUCLEOTIDE SEQUENCE [LARGE SCALE GENOMIC DNA]</scope>
</reference>
<dbReference type="Proteomes" id="UP000229385">
    <property type="component" value="Unassembled WGS sequence"/>
</dbReference>
<dbReference type="GO" id="GO:0003735">
    <property type="term" value="F:structural constituent of ribosome"/>
    <property type="evidence" value="ECO:0007669"/>
    <property type="project" value="InterPro"/>
</dbReference>
<comment type="caution">
    <text evidence="6">The sequence shown here is derived from an EMBL/GenBank/DDBJ whole genome shotgun (WGS) entry which is preliminary data.</text>
</comment>
<dbReference type="InterPro" id="IPR001854">
    <property type="entry name" value="Ribosomal_uL29"/>
</dbReference>
<sequence length="71" mass="8077">MDVKTLRSKSIQGLEKELADARNHLKELAFSLSSNQLKNVREVRKTRKTIARIQTLIKEQSTAKTAQPVTE</sequence>
<keyword evidence="3 5" id="KW-0687">Ribonucleoprotein</keyword>
<dbReference type="Pfam" id="PF00831">
    <property type="entry name" value="Ribosomal_L29"/>
    <property type="match status" value="1"/>
</dbReference>
<dbReference type="SUPFAM" id="SSF46561">
    <property type="entry name" value="Ribosomal protein L29 (L29p)"/>
    <property type="match status" value="1"/>
</dbReference>
<gene>
    <name evidence="5 6" type="primary">rpmC</name>
    <name evidence="6" type="ORF">CO174_04190</name>
</gene>
<evidence type="ECO:0000256" key="4">
    <source>
        <dbReference type="ARBA" id="ARBA00035204"/>
    </source>
</evidence>
<keyword evidence="2 5" id="KW-0689">Ribosomal protein</keyword>
<dbReference type="GO" id="GO:1990904">
    <property type="term" value="C:ribonucleoprotein complex"/>
    <property type="evidence" value="ECO:0007669"/>
    <property type="project" value="UniProtKB-KW"/>
</dbReference>
<evidence type="ECO:0000256" key="2">
    <source>
        <dbReference type="ARBA" id="ARBA00022980"/>
    </source>
</evidence>
<accession>A0A2M7XBL7</accession>
<evidence type="ECO:0000313" key="7">
    <source>
        <dbReference type="Proteomes" id="UP000229385"/>
    </source>
</evidence>
<dbReference type="NCBIfam" id="TIGR00012">
    <property type="entry name" value="L29"/>
    <property type="match status" value="1"/>
</dbReference>
<evidence type="ECO:0000256" key="5">
    <source>
        <dbReference type="HAMAP-Rule" id="MF_00374"/>
    </source>
</evidence>
<dbReference type="GO" id="GO:0006412">
    <property type="term" value="P:translation"/>
    <property type="evidence" value="ECO:0007669"/>
    <property type="project" value="UniProtKB-UniRule"/>
</dbReference>
<dbReference type="InterPro" id="IPR036049">
    <property type="entry name" value="Ribosomal_uL29_sf"/>
</dbReference>
<evidence type="ECO:0000256" key="3">
    <source>
        <dbReference type="ARBA" id="ARBA00023274"/>
    </source>
</evidence>
<protein>
    <recommendedName>
        <fullName evidence="4 5">Large ribosomal subunit protein uL29</fullName>
    </recommendedName>
</protein>
<organism evidence="6 7">
    <name type="scientific">Candidatus Uhrbacteria bacterium CG_4_9_14_3_um_filter_50_9</name>
    <dbReference type="NCBI Taxonomy" id="1975035"/>
    <lineage>
        <taxon>Bacteria</taxon>
        <taxon>Candidatus Uhriibacteriota</taxon>
    </lineage>
</organism>
<comment type="similarity">
    <text evidence="1 5">Belongs to the universal ribosomal protein uL29 family.</text>
</comment>
<evidence type="ECO:0000313" key="6">
    <source>
        <dbReference type="EMBL" id="PJA45275.1"/>
    </source>
</evidence>
<dbReference type="HAMAP" id="MF_00374">
    <property type="entry name" value="Ribosomal_uL29"/>
    <property type="match status" value="1"/>
</dbReference>
<dbReference type="Gene3D" id="1.10.287.310">
    <property type="match status" value="1"/>
</dbReference>